<feature type="chain" id="PRO_5009671888" description="Glutathione peroxidase" evidence="6">
    <location>
        <begin position="21"/>
        <end position="181"/>
    </location>
</feature>
<evidence type="ECO:0000259" key="7">
    <source>
        <dbReference type="PROSITE" id="PS51352"/>
    </source>
</evidence>
<dbReference type="STRING" id="1122209.SAMN02745752_01973"/>
<gene>
    <name evidence="8" type="ORF">SAMN02745752_01973</name>
</gene>
<feature type="active site" evidence="4">
    <location>
        <position position="61"/>
    </location>
</feature>
<dbReference type="GO" id="GO:0034599">
    <property type="term" value="P:cellular response to oxidative stress"/>
    <property type="evidence" value="ECO:0007669"/>
    <property type="project" value="TreeGrafter"/>
</dbReference>
<evidence type="ECO:0000256" key="6">
    <source>
        <dbReference type="SAM" id="SignalP"/>
    </source>
</evidence>
<dbReference type="PANTHER" id="PTHR11592">
    <property type="entry name" value="GLUTATHIONE PEROXIDASE"/>
    <property type="match status" value="1"/>
</dbReference>
<keyword evidence="3 5" id="KW-0560">Oxidoreductase</keyword>
<accession>A0A1K1XQ51</accession>
<reference evidence="8 9" key="1">
    <citation type="submission" date="2016-11" db="EMBL/GenBank/DDBJ databases">
        <authorList>
            <person name="Jaros S."/>
            <person name="Januszkiewicz K."/>
            <person name="Wedrychowicz H."/>
        </authorList>
    </citation>
    <scope>NUCLEOTIDE SEQUENCE [LARGE SCALE GENOMIC DNA]</scope>
    <source>
        <strain evidence="8 9">DSM 21637</strain>
    </source>
</reference>
<feature type="domain" description="Thioredoxin" evidence="7">
    <location>
        <begin position="12"/>
        <end position="181"/>
    </location>
</feature>
<evidence type="ECO:0000256" key="4">
    <source>
        <dbReference type="PIRSR" id="PIRSR000303-1"/>
    </source>
</evidence>
<dbReference type="PROSITE" id="PS51352">
    <property type="entry name" value="THIOREDOXIN_2"/>
    <property type="match status" value="1"/>
</dbReference>
<dbReference type="Proteomes" id="UP000182350">
    <property type="component" value="Unassembled WGS sequence"/>
</dbReference>
<keyword evidence="6" id="KW-0732">Signal</keyword>
<dbReference type="Gene3D" id="3.40.30.10">
    <property type="entry name" value="Glutaredoxin"/>
    <property type="match status" value="1"/>
</dbReference>
<keyword evidence="9" id="KW-1185">Reference proteome</keyword>
<evidence type="ECO:0000313" key="8">
    <source>
        <dbReference type="EMBL" id="SFX51850.1"/>
    </source>
</evidence>
<dbReference type="PANTHER" id="PTHR11592:SF44">
    <property type="entry name" value="GLUTATHIONE PEROXIDASE"/>
    <property type="match status" value="1"/>
</dbReference>
<dbReference type="SUPFAM" id="SSF52833">
    <property type="entry name" value="Thioredoxin-like"/>
    <property type="match status" value="1"/>
</dbReference>
<feature type="signal peptide" evidence="6">
    <location>
        <begin position="1"/>
        <end position="20"/>
    </location>
</feature>
<dbReference type="InterPro" id="IPR013766">
    <property type="entry name" value="Thioredoxin_domain"/>
</dbReference>
<name>A0A1K1XQ51_9GAMM</name>
<evidence type="ECO:0000256" key="5">
    <source>
        <dbReference type="RuleBase" id="RU000499"/>
    </source>
</evidence>
<keyword evidence="2 5" id="KW-0575">Peroxidase</keyword>
<evidence type="ECO:0000256" key="1">
    <source>
        <dbReference type="ARBA" id="ARBA00006926"/>
    </source>
</evidence>
<proteinExistence type="inferred from homology"/>
<dbReference type="CDD" id="cd00340">
    <property type="entry name" value="GSH_Peroxidase"/>
    <property type="match status" value="1"/>
</dbReference>
<dbReference type="PROSITE" id="PS51355">
    <property type="entry name" value="GLUTATHIONE_PEROXID_3"/>
    <property type="match status" value="1"/>
</dbReference>
<dbReference type="InterPro" id="IPR000889">
    <property type="entry name" value="Glutathione_peroxidase"/>
</dbReference>
<dbReference type="EMBL" id="FPJW01000006">
    <property type="protein sequence ID" value="SFX51850.1"/>
    <property type="molecule type" value="Genomic_DNA"/>
</dbReference>
<dbReference type="PROSITE" id="PS00460">
    <property type="entry name" value="GLUTATHIONE_PEROXID_1"/>
    <property type="match status" value="1"/>
</dbReference>
<protein>
    <recommendedName>
        <fullName evidence="5">Glutathione peroxidase</fullName>
    </recommendedName>
</protein>
<dbReference type="Pfam" id="PF00255">
    <property type="entry name" value="GSHPx"/>
    <property type="match status" value="1"/>
</dbReference>
<dbReference type="OrthoDB" id="9785502at2"/>
<dbReference type="PRINTS" id="PR01011">
    <property type="entry name" value="GLUTPROXDASE"/>
</dbReference>
<dbReference type="RefSeq" id="WP_072326267.1">
    <property type="nucleotide sequence ID" value="NZ_FPJW01000006.1"/>
</dbReference>
<evidence type="ECO:0000313" key="9">
    <source>
        <dbReference type="Proteomes" id="UP000182350"/>
    </source>
</evidence>
<dbReference type="InterPro" id="IPR029759">
    <property type="entry name" value="GPX_AS"/>
</dbReference>
<sequence length="181" mass="20115">MKKLLLLFLIPLAFSLPAQAETTQCPTLLNTTQPLLHSTESIDLCQFAGKPLLIVNTASYCGYTRQFGGLEALHQQYADRGLVVLGFPSNDFMQEARDESRTAEVCFINYGVTFNMLSPSRVSRGELNPVFAELQRQGASLPRWNFHKYLVNEEGQLVGFFGSRVEPDAPQLVGAIEAMLN</sequence>
<evidence type="ECO:0000256" key="3">
    <source>
        <dbReference type="ARBA" id="ARBA00023002"/>
    </source>
</evidence>
<dbReference type="InterPro" id="IPR036249">
    <property type="entry name" value="Thioredoxin-like_sf"/>
</dbReference>
<dbReference type="PIRSF" id="PIRSF000303">
    <property type="entry name" value="Glutathion_perox"/>
    <property type="match status" value="1"/>
</dbReference>
<evidence type="ECO:0000256" key="2">
    <source>
        <dbReference type="ARBA" id="ARBA00022559"/>
    </source>
</evidence>
<organism evidence="8 9">
    <name type="scientific">Marinospirillum alkaliphilum DSM 21637</name>
    <dbReference type="NCBI Taxonomy" id="1122209"/>
    <lineage>
        <taxon>Bacteria</taxon>
        <taxon>Pseudomonadati</taxon>
        <taxon>Pseudomonadota</taxon>
        <taxon>Gammaproteobacteria</taxon>
        <taxon>Oceanospirillales</taxon>
        <taxon>Oceanospirillaceae</taxon>
        <taxon>Marinospirillum</taxon>
    </lineage>
</organism>
<dbReference type="GO" id="GO:0004601">
    <property type="term" value="F:peroxidase activity"/>
    <property type="evidence" value="ECO:0007669"/>
    <property type="project" value="UniProtKB-KW"/>
</dbReference>
<dbReference type="AlphaFoldDB" id="A0A1K1XQ51"/>
<comment type="similarity">
    <text evidence="1 5">Belongs to the glutathione peroxidase family.</text>
</comment>